<dbReference type="RefSeq" id="WP_181909649.1">
    <property type="nucleotide sequence ID" value="NZ_QTTN01000022.1"/>
</dbReference>
<name>A0A3D9RK24_9BACL</name>
<evidence type="ECO:0000313" key="3">
    <source>
        <dbReference type="Proteomes" id="UP000256304"/>
    </source>
</evidence>
<evidence type="ECO:0000313" key="2">
    <source>
        <dbReference type="EMBL" id="REE80087.1"/>
    </source>
</evidence>
<feature type="region of interest" description="Disordered" evidence="1">
    <location>
        <begin position="1"/>
        <end position="45"/>
    </location>
</feature>
<organism evidence="2 3">
    <name type="scientific">Paenibacillus taihuensis</name>
    <dbReference type="NCBI Taxonomy" id="1156355"/>
    <lineage>
        <taxon>Bacteria</taxon>
        <taxon>Bacillati</taxon>
        <taxon>Bacillota</taxon>
        <taxon>Bacilli</taxon>
        <taxon>Bacillales</taxon>
        <taxon>Paenibacillaceae</taxon>
        <taxon>Paenibacillus</taxon>
    </lineage>
</organism>
<dbReference type="Proteomes" id="UP000256304">
    <property type="component" value="Unassembled WGS sequence"/>
</dbReference>
<sequence>MPTNRNTRSKNRDSETGMKQYSVSISPEKQANRPPSMNGINKQLP</sequence>
<feature type="compositionally biased region" description="Polar residues" evidence="1">
    <location>
        <begin position="17"/>
        <end position="45"/>
    </location>
</feature>
<protein>
    <submittedName>
        <fullName evidence="2">Uncharacterized protein</fullName>
    </submittedName>
</protein>
<dbReference type="EMBL" id="QTTN01000022">
    <property type="protein sequence ID" value="REE80087.1"/>
    <property type="molecule type" value="Genomic_DNA"/>
</dbReference>
<comment type="caution">
    <text evidence="2">The sequence shown here is derived from an EMBL/GenBank/DDBJ whole genome shotgun (WGS) entry which is preliminary data.</text>
</comment>
<reference evidence="2 3" key="1">
    <citation type="submission" date="2018-08" db="EMBL/GenBank/DDBJ databases">
        <title>Genomic Encyclopedia of Type Strains, Phase III (KMG-III): the genomes of soil and plant-associated and newly described type strains.</title>
        <authorList>
            <person name="Whitman W."/>
        </authorList>
    </citation>
    <scope>NUCLEOTIDE SEQUENCE [LARGE SCALE GENOMIC DNA]</scope>
    <source>
        <strain evidence="2 3">CGMCC 1.10966</strain>
    </source>
</reference>
<gene>
    <name evidence="2" type="ORF">A8990_12240</name>
</gene>
<evidence type="ECO:0000256" key="1">
    <source>
        <dbReference type="SAM" id="MobiDB-lite"/>
    </source>
</evidence>
<keyword evidence="3" id="KW-1185">Reference proteome</keyword>
<proteinExistence type="predicted"/>
<dbReference type="AlphaFoldDB" id="A0A3D9RK24"/>
<accession>A0A3D9RK24</accession>